<dbReference type="CDD" id="cd01949">
    <property type="entry name" value="GGDEF"/>
    <property type="match status" value="1"/>
</dbReference>
<dbReference type="GO" id="GO:0043709">
    <property type="term" value="P:cell adhesion involved in single-species biofilm formation"/>
    <property type="evidence" value="ECO:0007669"/>
    <property type="project" value="TreeGrafter"/>
</dbReference>
<dbReference type="Gene3D" id="3.40.50.2300">
    <property type="match status" value="2"/>
</dbReference>
<dbReference type="PANTHER" id="PTHR45138">
    <property type="entry name" value="REGULATORY COMPONENTS OF SENSORY TRANSDUCTION SYSTEM"/>
    <property type="match status" value="1"/>
</dbReference>
<dbReference type="PROSITE" id="PS50887">
    <property type="entry name" value="GGDEF"/>
    <property type="match status" value="1"/>
</dbReference>
<evidence type="ECO:0000259" key="4">
    <source>
        <dbReference type="PROSITE" id="PS50887"/>
    </source>
</evidence>
<dbReference type="SMART" id="SM00267">
    <property type="entry name" value="GGDEF"/>
    <property type="match status" value="1"/>
</dbReference>
<feature type="domain" description="GGDEF" evidence="4">
    <location>
        <begin position="270"/>
        <end position="403"/>
    </location>
</feature>
<protein>
    <submittedName>
        <fullName evidence="6">Diguanylate cyclase</fullName>
    </submittedName>
</protein>
<dbReference type="SUPFAM" id="SSF52172">
    <property type="entry name" value="CheY-like"/>
    <property type="match status" value="2"/>
</dbReference>
<evidence type="ECO:0000313" key="7">
    <source>
        <dbReference type="Proteomes" id="UP000297982"/>
    </source>
</evidence>
<dbReference type="InterPro" id="IPR043128">
    <property type="entry name" value="Rev_trsase/Diguanyl_cyclase"/>
</dbReference>
<accession>A0A4Z0H0L1</accession>
<dbReference type="InterPro" id="IPR001789">
    <property type="entry name" value="Sig_transdc_resp-reg_receiver"/>
</dbReference>
<dbReference type="STRING" id="192814.GCA_900166575_03373"/>
<dbReference type="GO" id="GO:0052621">
    <property type="term" value="F:diguanylate cyclase activity"/>
    <property type="evidence" value="ECO:0007669"/>
    <property type="project" value="TreeGrafter"/>
</dbReference>
<evidence type="ECO:0000259" key="5">
    <source>
        <dbReference type="PROSITE" id="PS50894"/>
    </source>
</evidence>
<feature type="modified residue" description="Phosphohistidine" evidence="1">
    <location>
        <position position="38"/>
    </location>
</feature>
<dbReference type="CDD" id="cd00156">
    <property type="entry name" value="REC"/>
    <property type="match status" value="1"/>
</dbReference>
<dbReference type="OrthoDB" id="9759607at2"/>
<organism evidence="6 7">
    <name type="scientific">Halobacillus salinus</name>
    <dbReference type="NCBI Taxonomy" id="192814"/>
    <lineage>
        <taxon>Bacteria</taxon>
        <taxon>Bacillati</taxon>
        <taxon>Bacillota</taxon>
        <taxon>Bacilli</taxon>
        <taxon>Bacillales</taxon>
        <taxon>Bacillaceae</taxon>
        <taxon>Halobacillus</taxon>
    </lineage>
</organism>
<dbReference type="InterPro" id="IPR000160">
    <property type="entry name" value="GGDEF_dom"/>
</dbReference>
<keyword evidence="7" id="KW-1185">Reference proteome</keyword>
<feature type="domain" description="Response regulatory" evidence="3">
    <location>
        <begin position="114"/>
        <end position="230"/>
    </location>
</feature>
<dbReference type="SUPFAM" id="SSF47226">
    <property type="entry name" value="Histidine-containing phosphotransfer domain, HPT domain"/>
    <property type="match status" value="1"/>
</dbReference>
<dbReference type="Pfam" id="PF00990">
    <property type="entry name" value="GGDEF"/>
    <property type="match status" value="1"/>
</dbReference>
<dbReference type="Pfam" id="PF01627">
    <property type="entry name" value="Hpt"/>
    <property type="match status" value="1"/>
</dbReference>
<dbReference type="SMART" id="SM00448">
    <property type="entry name" value="REC"/>
    <property type="match status" value="2"/>
</dbReference>
<comment type="caution">
    <text evidence="6">The sequence shown here is derived from an EMBL/GenBank/DDBJ whole genome shotgun (WGS) entry which is preliminary data.</text>
</comment>
<dbReference type="EMBL" id="SRJC01000003">
    <property type="protein sequence ID" value="TGB02332.1"/>
    <property type="molecule type" value="Genomic_DNA"/>
</dbReference>
<dbReference type="Pfam" id="PF00072">
    <property type="entry name" value="Response_reg"/>
    <property type="match status" value="2"/>
</dbReference>
<dbReference type="CDD" id="cd00088">
    <property type="entry name" value="HPT"/>
    <property type="match status" value="1"/>
</dbReference>
<evidence type="ECO:0000259" key="3">
    <source>
        <dbReference type="PROSITE" id="PS50110"/>
    </source>
</evidence>
<feature type="domain" description="Response regulatory" evidence="3">
    <location>
        <begin position="418"/>
        <end position="538"/>
    </location>
</feature>
<dbReference type="PROSITE" id="PS50894">
    <property type="entry name" value="HPT"/>
    <property type="match status" value="1"/>
</dbReference>
<evidence type="ECO:0000256" key="2">
    <source>
        <dbReference type="PROSITE-ProRule" id="PRU00169"/>
    </source>
</evidence>
<dbReference type="GO" id="GO:1902201">
    <property type="term" value="P:negative regulation of bacterial-type flagellum-dependent cell motility"/>
    <property type="evidence" value="ECO:0007669"/>
    <property type="project" value="TreeGrafter"/>
</dbReference>
<dbReference type="PROSITE" id="PS50110">
    <property type="entry name" value="RESPONSE_REGULATORY"/>
    <property type="match status" value="2"/>
</dbReference>
<proteinExistence type="predicted"/>
<dbReference type="Gene3D" id="3.30.70.270">
    <property type="match status" value="1"/>
</dbReference>
<dbReference type="InterPro" id="IPR036641">
    <property type="entry name" value="HPT_dom_sf"/>
</dbReference>
<name>A0A4Z0H0L1_9BACI</name>
<keyword evidence="2" id="KW-0597">Phosphoprotein</keyword>
<dbReference type="PANTHER" id="PTHR45138:SF9">
    <property type="entry name" value="DIGUANYLATE CYCLASE DGCM-RELATED"/>
    <property type="match status" value="1"/>
</dbReference>
<gene>
    <name evidence="6" type="ORF">E4663_13390</name>
</gene>
<dbReference type="Proteomes" id="UP000297982">
    <property type="component" value="Unassembled WGS sequence"/>
</dbReference>
<dbReference type="AlphaFoldDB" id="A0A4Z0H0L1"/>
<evidence type="ECO:0000256" key="1">
    <source>
        <dbReference type="PROSITE-ProRule" id="PRU00110"/>
    </source>
</evidence>
<dbReference type="SUPFAM" id="SSF55073">
    <property type="entry name" value="Nucleotide cyclase"/>
    <property type="match status" value="1"/>
</dbReference>
<dbReference type="InterPro" id="IPR029787">
    <property type="entry name" value="Nucleotide_cyclase"/>
</dbReference>
<dbReference type="InterPro" id="IPR050469">
    <property type="entry name" value="Diguanylate_Cyclase"/>
</dbReference>
<feature type="domain" description="HPt" evidence="5">
    <location>
        <begin position="1"/>
        <end position="97"/>
    </location>
</feature>
<dbReference type="GO" id="GO:0000160">
    <property type="term" value="P:phosphorelay signal transduction system"/>
    <property type="evidence" value="ECO:0007669"/>
    <property type="project" value="InterPro"/>
</dbReference>
<dbReference type="Gene3D" id="1.20.120.160">
    <property type="entry name" value="HPT domain"/>
    <property type="match status" value="1"/>
</dbReference>
<dbReference type="NCBIfam" id="TIGR00254">
    <property type="entry name" value="GGDEF"/>
    <property type="match status" value="1"/>
</dbReference>
<dbReference type="GO" id="GO:0005886">
    <property type="term" value="C:plasma membrane"/>
    <property type="evidence" value="ECO:0007669"/>
    <property type="project" value="TreeGrafter"/>
</dbReference>
<feature type="modified residue" description="4-aspartylphosphate" evidence="2">
    <location>
        <position position="473"/>
    </location>
</feature>
<dbReference type="InterPro" id="IPR011006">
    <property type="entry name" value="CheY-like_superfamily"/>
</dbReference>
<dbReference type="FunFam" id="3.30.70.270:FF:000001">
    <property type="entry name" value="Diguanylate cyclase domain protein"/>
    <property type="match status" value="1"/>
</dbReference>
<evidence type="ECO:0000313" key="6">
    <source>
        <dbReference type="EMBL" id="TGB02332.1"/>
    </source>
</evidence>
<feature type="modified residue" description="4-aspartylphosphate" evidence="2">
    <location>
        <position position="163"/>
    </location>
</feature>
<sequence>MQAFEKYQQLFLKNLSSRLAQWHDESSVTEKEIYKLLHTIKGTGASIGLERLAEAAESVRKALDPESERKWQEHEWAELFQPIFLHVDFTEHDFHPISPSETEARAASLPDQPTILILEDDLEFLHYFRETMEGYGYNVLMATTEDRALKTFYDEKPDLLIVDYYLQGKNGLEIIKEIGSQTNSTLTPVMVISADHSKELAMRVYETTALDFFTKPLDFDLLNTIIRNRLVHVHSLRKQITTDKLTKAYNRSYLYELLDKKKQTFKRDRVPFCLVVLDLDNFKRVNDTYGHIVGDQVLKKLSEVLRTQTRAEDVVVRYGGEEFIIVMPEINQLDAQKRIHDVLKFFKEVVHHASGETFRLSFTAGVAEMDEGIKKMEDLIVQADTALYKGKQSGKGIVVNYQEGLEMIQMVQESKSLHISIVDDDAVIRNMLEDRLSELTFYDAPTEVWTYETGEDFLRESPSDSYKHVVLLDGILPEKDGLDVLKDFREYDQDSIVMMLTARQRGDDIIQALDLGADDYMTKPFSMDELVARIRRIVSRHKGGKSHETNISR</sequence>
<dbReference type="InterPro" id="IPR008207">
    <property type="entry name" value="Sig_transdc_His_kin_Hpt_dom"/>
</dbReference>
<reference evidence="6 7" key="1">
    <citation type="journal article" date="2003" name="Int. J. Syst. Evol. Microbiol.">
        <title>Halobacillus salinus sp. nov., isolated from a salt lake on the coast of the East Sea in Korea.</title>
        <authorList>
            <person name="Yoon J.H."/>
            <person name="Kang K.H."/>
            <person name="Park Y.H."/>
        </authorList>
    </citation>
    <scope>NUCLEOTIDE SEQUENCE [LARGE SCALE GENOMIC DNA]</scope>
    <source>
        <strain evidence="6 7">HSL-3</strain>
    </source>
</reference>
<dbReference type="RefSeq" id="WP_079478203.1">
    <property type="nucleotide sequence ID" value="NZ_FVYZ01000003.1"/>
</dbReference>